<evidence type="ECO:0000256" key="1">
    <source>
        <dbReference type="SAM" id="MobiDB-lite"/>
    </source>
</evidence>
<keyword evidence="4" id="KW-1185">Reference proteome</keyword>
<proteinExistence type="predicted"/>
<dbReference type="EMBL" id="JAAVMX010000003">
    <property type="protein sequence ID" value="KAF4511521.1"/>
    <property type="molecule type" value="Genomic_DNA"/>
</dbReference>
<protein>
    <submittedName>
        <fullName evidence="3">Uncharacterized protein</fullName>
    </submittedName>
</protein>
<dbReference type="AlphaFoldDB" id="A0A8H4V8E6"/>
<feature type="compositionally biased region" description="Basic and acidic residues" evidence="1">
    <location>
        <begin position="125"/>
        <end position="143"/>
    </location>
</feature>
<gene>
    <name evidence="3" type="ORF">G6O67_003308</name>
</gene>
<keyword evidence="2" id="KW-1133">Transmembrane helix</keyword>
<name>A0A8H4V8E6_9HYPO</name>
<evidence type="ECO:0000256" key="2">
    <source>
        <dbReference type="SAM" id="Phobius"/>
    </source>
</evidence>
<feature type="transmembrane region" description="Helical" evidence="2">
    <location>
        <begin position="12"/>
        <end position="32"/>
    </location>
</feature>
<organism evidence="3 4">
    <name type="scientific">Ophiocordyceps sinensis</name>
    <dbReference type="NCBI Taxonomy" id="72228"/>
    <lineage>
        <taxon>Eukaryota</taxon>
        <taxon>Fungi</taxon>
        <taxon>Dikarya</taxon>
        <taxon>Ascomycota</taxon>
        <taxon>Pezizomycotina</taxon>
        <taxon>Sordariomycetes</taxon>
        <taxon>Hypocreomycetidae</taxon>
        <taxon>Hypocreales</taxon>
        <taxon>Ophiocordycipitaceae</taxon>
        <taxon>Ophiocordyceps</taxon>
    </lineage>
</organism>
<feature type="region of interest" description="Disordered" evidence="1">
    <location>
        <begin position="114"/>
        <end position="143"/>
    </location>
</feature>
<accession>A0A8H4V8E6</accession>
<evidence type="ECO:0000313" key="4">
    <source>
        <dbReference type="Proteomes" id="UP000557566"/>
    </source>
</evidence>
<dbReference type="Proteomes" id="UP000557566">
    <property type="component" value="Unassembled WGS sequence"/>
</dbReference>
<keyword evidence="2" id="KW-0812">Transmembrane</keyword>
<keyword evidence="2" id="KW-0472">Membrane</keyword>
<reference evidence="3 4" key="1">
    <citation type="journal article" date="2020" name="Genome Biol. Evol.">
        <title>A new high-quality draft genome assembly of the Chinese cordyceps Ophiocordyceps sinensis.</title>
        <authorList>
            <person name="Shu R."/>
            <person name="Zhang J."/>
            <person name="Meng Q."/>
            <person name="Zhang H."/>
            <person name="Zhou G."/>
            <person name="Li M."/>
            <person name="Wu P."/>
            <person name="Zhao Y."/>
            <person name="Chen C."/>
            <person name="Qin Q."/>
        </authorList>
    </citation>
    <scope>NUCLEOTIDE SEQUENCE [LARGE SCALE GENOMIC DNA]</scope>
    <source>
        <strain evidence="3 4">IOZ07</strain>
    </source>
</reference>
<comment type="caution">
    <text evidence="3">The sequence shown here is derived from an EMBL/GenBank/DDBJ whole genome shotgun (WGS) entry which is preliminary data.</text>
</comment>
<evidence type="ECO:0000313" key="3">
    <source>
        <dbReference type="EMBL" id="KAF4511521.1"/>
    </source>
</evidence>
<sequence length="143" mass="15053">MPCILRSPAVGVAVLSGSASLAVCVGVGRMLVSRTAPVRRAMEEQSTVVTEADGGVWEDWTWSSGAGVGIMVGDKSASAVASTTSPATVVACVDTTVMRSTLRLLTVSCRARDGRVTQGGQTSEPRGESLPRCRESFPRRRRQ</sequence>